<sequence>MRGMSEPAPHTSRHTSHRRTHGHTHRHASQNTTQRTSQCTPQSASQNTSHDRVSGFWNLKAARLTAAITGFLGMVLFILAPFLPVNQTTATVTWPQHKSVKSVEAPLIAHSPQSISLDVPFSAIQAMKGQKDGIIASTLPGQSLQATQRGLFIRVSEHTVDVLSRDTPFLTLHRSEVEAAHDGTIHIEVDKDGARARVTGLGNPVTFTSDDAHLRPITMGIFSDLPLDTPQAAVQGMKVTVHIDTRFTTSPTLVKLLAMIIGVICMILSWIALARIDAIVQPTPHTPTGYRRPDGTIRSHWSSFTALDAVVYIILLIWHFIGANTSDDGYIHTMVRVANQGAGYMANYYRWYGVTESPFGSPYYDILKGFAAANPTSPFVRLPALICAVLTWMLISKSIIPRLGEGLYKRKITTWTAAGVFLIFHMAFNNGMRPEPFVAMMALLTWALLEKSIATHRMLPATISVLTAALALSGNPTGLMAVAALVAAIRPLLHVMRERRPRVGVAAQIGPIAASGFAILTCVFGDHNIGAVREATRVRGDIGPNMPWYREVLRYFWLTIQTVDGSMSRRIAVFTMLFCLIVVTVVLLRNRKITGADPGPSWRALGITYGTLILMMFSPTKWTHHFGAYAGIAPILAALAALAIGNTALRSSRNRSLVLGAMGFVLAFSLATVNDWWFVSHYHIPWFDKVPQIHGVELFKIVMVIAIIAFLVAGWQHMTQDFRPPKEPSTAKGRERLRILGAAPVTIVAWLTVAFYLLTFGKAAISQYPAYSVAKGNMDVLAGHKCMMADNILVEPDPNKGMLTPLPHQEWERTPQDGNTIARGPLAGPTTKNFEAWGVPDHIEADPVYIQQGTAGTDYKAELPSLTKQSGQQGGIDGGVETDLGVNGSHAKLPFGLNPKTTPVLGSYQYGMQHSATLQTAWYSLPKADDAHPVIVFTAAGRLKFLNVNGNESYGQPVYLQYGVTQPDGSVKMLGQVLPYDVGPIPAWRNMRIPRSAIPAEANAVRLVGEDTNLDPDHWVAVTPPRLPHLVTLQNYVGSDDPTLLDWEIALQFPCIHPYSHYAGVTERPKWRISPDRESTVNNTDTWQATKFGGSLGITEGLSSDEEVPTYLKDDWGREWGSLKRLTPYGTRQPGLPVRADIQYGTEKRSGLWNPGKMNIG</sequence>
<feature type="transmembrane region" description="Helical" evidence="12">
    <location>
        <begin position="256"/>
        <end position="280"/>
    </location>
</feature>
<feature type="transmembrane region" description="Helical" evidence="12">
    <location>
        <begin position="412"/>
        <end position="428"/>
    </location>
</feature>
<evidence type="ECO:0000256" key="11">
    <source>
        <dbReference type="SAM" id="MobiDB-lite"/>
    </source>
</evidence>
<keyword evidence="9 12" id="KW-0472">Membrane</keyword>
<evidence type="ECO:0000256" key="5">
    <source>
        <dbReference type="ARBA" id="ARBA00022676"/>
    </source>
</evidence>
<evidence type="ECO:0000259" key="15">
    <source>
        <dbReference type="Pfam" id="PF17689"/>
    </source>
</evidence>
<feature type="transmembrane region" description="Helical" evidence="12">
    <location>
        <begin position="698"/>
        <end position="716"/>
    </location>
</feature>
<feature type="compositionally biased region" description="Polar residues" evidence="11">
    <location>
        <begin position="29"/>
        <end position="48"/>
    </location>
</feature>
<dbReference type="Pfam" id="PF14896">
    <property type="entry name" value="Arabino_trans_C"/>
    <property type="match status" value="1"/>
</dbReference>
<name>A0A2W5IBD8_9ACTN</name>
<proteinExistence type="inferred from homology"/>
<comment type="function">
    <text evidence="1">Arabinosyl transferase responsible for the polymerization of arabinose into the arabinan of arabinogalactan.</text>
</comment>
<comment type="caution">
    <text evidence="16">The sequence shown here is derived from an EMBL/GenBank/DDBJ whole genome shotgun (WGS) entry which is preliminary data.</text>
</comment>
<dbReference type="InterPro" id="IPR027451">
    <property type="entry name" value="EmbABC_dom1"/>
</dbReference>
<dbReference type="InterPro" id="IPR032731">
    <property type="entry name" value="Arabino_trans_C"/>
</dbReference>
<feature type="transmembrane region" description="Helical" evidence="12">
    <location>
        <begin position="301"/>
        <end position="321"/>
    </location>
</feature>
<feature type="region of interest" description="Disordered" evidence="11">
    <location>
        <begin position="1"/>
        <end position="50"/>
    </location>
</feature>
<feature type="domain" description="Arabinofuranosyltransferase central" evidence="13">
    <location>
        <begin position="250"/>
        <end position="718"/>
    </location>
</feature>
<evidence type="ECO:0000256" key="9">
    <source>
        <dbReference type="ARBA" id="ARBA00023136"/>
    </source>
</evidence>
<keyword evidence="5" id="KW-0328">Glycosyltransferase</keyword>
<dbReference type="Gene3D" id="2.60.120.610">
    <property type="entry name" value="arabinofuranosyltransferase like domain"/>
    <property type="match status" value="1"/>
</dbReference>
<gene>
    <name evidence="16" type="ORF">DI579_03770</name>
</gene>
<dbReference type="GO" id="GO:0071766">
    <property type="term" value="P:Actinobacterium-type cell wall biogenesis"/>
    <property type="evidence" value="ECO:0007669"/>
    <property type="project" value="InterPro"/>
</dbReference>
<feature type="transmembrane region" description="Helical" evidence="12">
    <location>
        <begin position="737"/>
        <end position="758"/>
    </location>
</feature>
<protein>
    <submittedName>
        <fullName evidence="16">Arabinosyltransferase</fullName>
    </submittedName>
</protein>
<dbReference type="Gene3D" id="3.40.190.160">
    <property type="match status" value="1"/>
</dbReference>
<evidence type="ECO:0000256" key="6">
    <source>
        <dbReference type="ARBA" id="ARBA00022679"/>
    </source>
</evidence>
<feature type="compositionally biased region" description="Basic residues" evidence="11">
    <location>
        <begin position="11"/>
        <end position="28"/>
    </location>
</feature>
<feature type="transmembrane region" description="Helical" evidence="12">
    <location>
        <begin position="571"/>
        <end position="590"/>
    </location>
</feature>
<evidence type="ECO:0000256" key="7">
    <source>
        <dbReference type="ARBA" id="ARBA00022692"/>
    </source>
</evidence>
<evidence type="ECO:0000259" key="14">
    <source>
        <dbReference type="Pfam" id="PF14896"/>
    </source>
</evidence>
<evidence type="ECO:0000259" key="13">
    <source>
        <dbReference type="Pfam" id="PF04602"/>
    </source>
</evidence>
<evidence type="ECO:0000256" key="2">
    <source>
        <dbReference type="ARBA" id="ARBA00004651"/>
    </source>
</evidence>
<dbReference type="Pfam" id="PF17689">
    <property type="entry name" value="Arabino_trans_N"/>
    <property type="match status" value="1"/>
</dbReference>
<reference evidence="16 17" key="1">
    <citation type="submission" date="2017-08" db="EMBL/GenBank/DDBJ databases">
        <title>Infants hospitalized years apart are colonized by the same room-sourced microbial strains.</title>
        <authorList>
            <person name="Brooks B."/>
            <person name="Olm M.R."/>
            <person name="Firek B.A."/>
            <person name="Baker R."/>
            <person name="Thomas B.C."/>
            <person name="Morowitz M.J."/>
            <person name="Banfield J.F."/>
        </authorList>
    </citation>
    <scope>NUCLEOTIDE SEQUENCE [LARGE SCALE GENOMIC DNA]</scope>
    <source>
        <strain evidence="16">S2_006_000_R1_57</strain>
    </source>
</reference>
<organism evidence="16 17">
    <name type="scientific">Lawsonella clevelandensis</name>
    <dbReference type="NCBI Taxonomy" id="1528099"/>
    <lineage>
        <taxon>Bacteria</taxon>
        <taxon>Bacillati</taxon>
        <taxon>Actinomycetota</taxon>
        <taxon>Actinomycetes</taxon>
        <taxon>Mycobacteriales</taxon>
        <taxon>Lawsonellaceae</taxon>
        <taxon>Lawsonella</taxon>
    </lineage>
</organism>
<feature type="transmembrane region" description="Helical" evidence="12">
    <location>
        <begin position="626"/>
        <end position="645"/>
    </location>
</feature>
<dbReference type="Proteomes" id="UP000248606">
    <property type="component" value="Unassembled WGS sequence"/>
</dbReference>
<evidence type="ECO:0000256" key="8">
    <source>
        <dbReference type="ARBA" id="ARBA00022989"/>
    </source>
</evidence>
<dbReference type="InterPro" id="IPR042486">
    <property type="entry name" value="Arabino_trans_C_2"/>
</dbReference>
<dbReference type="Pfam" id="PF04602">
    <property type="entry name" value="Arabinose_trans"/>
    <property type="match status" value="1"/>
</dbReference>
<dbReference type="Gene3D" id="2.60.120.940">
    <property type="entry name" value="EmbC, C-terminal domain, subdomain 2"/>
    <property type="match status" value="1"/>
</dbReference>
<keyword evidence="7 12" id="KW-0812">Transmembrane</keyword>
<dbReference type="EMBL" id="QFOZ01000004">
    <property type="protein sequence ID" value="PZP89030.1"/>
    <property type="molecule type" value="Genomic_DNA"/>
</dbReference>
<keyword evidence="6 16" id="KW-0808">Transferase</keyword>
<comment type="subcellular location">
    <subcellularLocation>
        <location evidence="2">Cell membrane</location>
        <topology evidence="2">Multi-pass membrane protein</topology>
    </subcellularLocation>
</comment>
<dbReference type="GO" id="GO:0071555">
    <property type="term" value="P:cell wall organization"/>
    <property type="evidence" value="ECO:0007669"/>
    <property type="project" value="UniProtKB-KW"/>
</dbReference>
<evidence type="ECO:0000256" key="1">
    <source>
        <dbReference type="ARBA" id="ARBA00003001"/>
    </source>
</evidence>
<feature type="transmembrane region" description="Helical" evidence="12">
    <location>
        <begin position="461"/>
        <end position="489"/>
    </location>
</feature>
<dbReference type="InterPro" id="IPR040920">
    <property type="entry name" value="Arabino_trans_N"/>
</dbReference>
<evidence type="ECO:0000313" key="16">
    <source>
        <dbReference type="EMBL" id="PZP89030.1"/>
    </source>
</evidence>
<feature type="transmembrane region" description="Helical" evidence="12">
    <location>
        <begin position="657"/>
        <end position="678"/>
    </location>
</feature>
<evidence type="ECO:0000256" key="12">
    <source>
        <dbReference type="SAM" id="Phobius"/>
    </source>
</evidence>
<feature type="transmembrane region" description="Helical" evidence="12">
    <location>
        <begin position="602"/>
        <end position="620"/>
    </location>
</feature>
<dbReference type="GO" id="GO:0005886">
    <property type="term" value="C:plasma membrane"/>
    <property type="evidence" value="ECO:0007669"/>
    <property type="project" value="UniProtKB-SubCell"/>
</dbReference>
<feature type="transmembrane region" description="Helical" evidence="12">
    <location>
        <begin position="64"/>
        <end position="83"/>
    </location>
</feature>
<dbReference type="GO" id="GO:0052636">
    <property type="term" value="F:arabinosyltransferase activity"/>
    <property type="evidence" value="ECO:0007669"/>
    <property type="project" value="InterPro"/>
</dbReference>
<dbReference type="InterPro" id="IPR007680">
    <property type="entry name" value="Arabino_trans_central"/>
</dbReference>
<feature type="domain" description="Arabinosyltransferas concanavalin like" evidence="15">
    <location>
        <begin position="86"/>
        <end position="246"/>
    </location>
</feature>
<feature type="domain" description="Arabinosyltransferase C-terminal" evidence="14">
    <location>
        <begin position="758"/>
        <end position="1159"/>
    </location>
</feature>
<keyword evidence="10" id="KW-0961">Cell wall biogenesis/degradation</keyword>
<evidence type="ECO:0000256" key="4">
    <source>
        <dbReference type="ARBA" id="ARBA00022475"/>
    </source>
</evidence>
<accession>A0A2W5IBD8</accession>
<keyword evidence="8 12" id="KW-1133">Transmembrane helix</keyword>
<evidence type="ECO:0000256" key="3">
    <source>
        <dbReference type="ARBA" id="ARBA00008195"/>
    </source>
</evidence>
<evidence type="ECO:0000313" key="17">
    <source>
        <dbReference type="Proteomes" id="UP000248606"/>
    </source>
</evidence>
<dbReference type="AlphaFoldDB" id="A0A2W5IBD8"/>
<keyword evidence="4" id="KW-1003">Cell membrane</keyword>
<evidence type="ECO:0000256" key="10">
    <source>
        <dbReference type="ARBA" id="ARBA00023316"/>
    </source>
</evidence>
<comment type="similarity">
    <text evidence="3">Belongs to the emb family.</text>
</comment>